<feature type="compositionally biased region" description="Low complexity" evidence="1">
    <location>
        <begin position="100"/>
        <end position="109"/>
    </location>
</feature>
<evidence type="ECO:0000256" key="1">
    <source>
        <dbReference type="SAM" id="MobiDB-lite"/>
    </source>
</evidence>
<gene>
    <name evidence="2" type="ORF">B0A55_05843</name>
</gene>
<dbReference type="PANTHER" id="PTHR28532">
    <property type="entry name" value="GEO13458P1"/>
    <property type="match status" value="1"/>
</dbReference>
<dbReference type="Proteomes" id="UP000309340">
    <property type="component" value="Unassembled WGS sequence"/>
</dbReference>
<feature type="region of interest" description="Disordered" evidence="1">
    <location>
        <begin position="172"/>
        <end position="202"/>
    </location>
</feature>
<dbReference type="OrthoDB" id="48036at2759"/>
<dbReference type="PANTHER" id="PTHR28532:SF1">
    <property type="entry name" value="ORAL CANCER OVEREXPRESSED 1"/>
    <property type="match status" value="1"/>
</dbReference>
<dbReference type="EMBL" id="NAJQ01000153">
    <property type="protein sequence ID" value="TKA76788.1"/>
    <property type="molecule type" value="Genomic_DNA"/>
</dbReference>
<comment type="caution">
    <text evidence="2">The sequence shown here is derived from an EMBL/GenBank/DDBJ whole genome shotgun (WGS) entry which is preliminary data.</text>
</comment>
<organism evidence="2 3">
    <name type="scientific">Friedmanniomyces simplex</name>
    <dbReference type="NCBI Taxonomy" id="329884"/>
    <lineage>
        <taxon>Eukaryota</taxon>
        <taxon>Fungi</taxon>
        <taxon>Dikarya</taxon>
        <taxon>Ascomycota</taxon>
        <taxon>Pezizomycotina</taxon>
        <taxon>Dothideomycetes</taxon>
        <taxon>Dothideomycetidae</taxon>
        <taxon>Mycosphaerellales</taxon>
        <taxon>Teratosphaeriaceae</taxon>
        <taxon>Friedmanniomyces</taxon>
    </lineage>
</organism>
<evidence type="ECO:0008006" key="4">
    <source>
        <dbReference type="Google" id="ProtNLM"/>
    </source>
</evidence>
<keyword evidence="3" id="KW-1185">Reference proteome</keyword>
<dbReference type="STRING" id="329884.A0A4U0XMJ7"/>
<protein>
    <recommendedName>
        <fullName evidence="4">Essential protein Yae1 N-terminal domain-containing protein</fullName>
    </recommendedName>
</protein>
<dbReference type="AlphaFoldDB" id="A0A4U0XMJ7"/>
<accession>A0A4U0XMJ7</accession>
<name>A0A4U0XMJ7_9PEZI</name>
<feature type="region of interest" description="Disordered" evidence="1">
    <location>
        <begin position="83"/>
        <end position="120"/>
    </location>
</feature>
<sequence length="232" mass="24792">MADPARDPIGAANEQDDPFATLFNLEDQFYTEGYILGNTDGSRAGRIEGRLFGLDKGFAKFAEMGRMNGRAGVWGTRLPLSAAPVPGSNDLKGRGVSAQSSSTPTSSPSGTKGTLVPLLSSSDRLRKHIERLSELTDPESLETKNTEDAVAECEERLAGARSKVTLIAKVVGEDDPRPGSGSEGAREVEIGRAGGGAKGKGRARARARWRILLGCRSLVGRRRQRQQEAKGR</sequence>
<proteinExistence type="predicted"/>
<reference evidence="2 3" key="1">
    <citation type="submission" date="2017-03" db="EMBL/GenBank/DDBJ databases">
        <title>Genomes of endolithic fungi from Antarctica.</title>
        <authorList>
            <person name="Coleine C."/>
            <person name="Masonjones S."/>
            <person name="Stajich J.E."/>
        </authorList>
    </citation>
    <scope>NUCLEOTIDE SEQUENCE [LARGE SCALE GENOMIC DNA]</scope>
    <source>
        <strain evidence="2 3">CCFEE 5184</strain>
    </source>
</reference>
<dbReference type="InterPro" id="IPR052436">
    <property type="entry name" value="LTO1_adapter"/>
</dbReference>
<evidence type="ECO:0000313" key="2">
    <source>
        <dbReference type="EMBL" id="TKA76788.1"/>
    </source>
</evidence>
<evidence type="ECO:0000313" key="3">
    <source>
        <dbReference type="Proteomes" id="UP000309340"/>
    </source>
</evidence>